<comment type="caution">
    <text evidence="2">The sequence shown here is derived from an EMBL/GenBank/DDBJ whole genome shotgun (WGS) entry which is preliminary data.</text>
</comment>
<organism evidence="2 3">
    <name type="scientific">Amycolatopsis vastitatis</name>
    <dbReference type="NCBI Taxonomy" id="1905142"/>
    <lineage>
        <taxon>Bacteria</taxon>
        <taxon>Bacillati</taxon>
        <taxon>Actinomycetota</taxon>
        <taxon>Actinomycetes</taxon>
        <taxon>Pseudonocardiales</taxon>
        <taxon>Pseudonocardiaceae</taxon>
        <taxon>Amycolatopsis</taxon>
    </lineage>
</organism>
<keyword evidence="3" id="KW-1185">Reference proteome</keyword>
<evidence type="ECO:0000313" key="3">
    <source>
        <dbReference type="Proteomes" id="UP000215199"/>
    </source>
</evidence>
<dbReference type="Proteomes" id="UP000215199">
    <property type="component" value="Unassembled WGS sequence"/>
</dbReference>
<proteinExistence type="predicted"/>
<feature type="transmembrane region" description="Helical" evidence="1">
    <location>
        <begin position="12"/>
        <end position="36"/>
    </location>
</feature>
<name>A0A229TBJ5_9PSEU</name>
<feature type="transmembrane region" description="Helical" evidence="1">
    <location>
        <begin position="113"/>
        <end position="133"/>
    </location>
</feature>
<evidence type="ECO:0000256" key="1">
    <source>
        <dbReference type="SAM" id="Phobius"/>
    </source>
</evidence>
<keyword evidence="1" id="KW-0812">Transmembrane</keyword>
<keyword evidence="1" id="KW-1133">Transmembrane helix</keyword>
<dbReference type="AlphaFoldDB" id="A0A229TBJ5"/>
<evidence type="ECO:0008006" key="4">
    <source>
        <dbReference type="Google" id="ProtNLM"/>
    </source>
</evidence>
<dbReference type="EMBL" id="NMUL01000009">
    <property type="protein sequence ID" value="OXM68627.1"/>
    <property type="molecule type" value="Genomic_DNA"/>
</dbReference>
<dbReference type="RefSeq" id="WP_093947388.1">
    <property type="nucleotide sequence ID" value="NZ_NMUL01000009.1"/>
</dbReference>
<keyword evidence="1" id="KW-0472">Membrane</keyword>
<dbReference type="OrthoDB" id="3627450at2"/>
<protein>
    <recommendedName>
        <fullName evidence="4">DUF3592 domain-containing protein</fullName>
    </recommendedName>
</protein>
<accession>A0A229TBJ5</accession>
<gene>
    <name evidence="2" type="ORF">CF165_11065</name>
</gene>
<reference evidence="3" key="1">
    <citation type="submission" date="2017-07" db="EMBL/GenBank/DDBJ databases">
        <title>Comparative genome mining reveals phylogenetic distribution patterns of secondary metabolites in Amycolatopsis.</title>
        <authorList>
            <person name="Adamek M."/>
            <person name="Alanjary M."/>
            <person name="Sales-Ortells H."/>
            <person name="Goodfellow M."/>
            <person name="Bull A.T."/>
            <person name="Kalinowski J."/>
            <person name="Ziemert N."/>
        </authorList>
    </citation>
    <scope>NUCLEOTIDE SEQUENCE [LARGE SCALE GENOMIC DNA]</scope>
    <source>
        <strain evidence="3">H5</strain>
    </source>
</reference>
<evidence type="ECO:0000313" key="2">
    <source>
        <dbReference type="EMBL" id="OXM68627.1"/>
    </source>
</evidence>
<sequence length="161" mass="18225">MTSSKSWLPAGALLWLPLMVLFGGLAAVWAGVSVAADVNRSAGLFPGRVVATGVREHLTADVEYTGPDGVTRTETFEHHQGRVIVPGRRVQIRVWPDERRAELDQGDKHTMPIVAGSLLTLLGAGATVLLFLWHHGVRMEKSRARLERWWWLLWWWLSRWR</sequence>